<reference evidence="2 3" key="1">
    <citation type="submission" date="2020-07" db="EMBL/GenBank/DDBJ databases">
        <title>Sequencing the genomes of 1000 actinobacteria strains.</title>
        <authorList>
            <person name="Klenk H.-P."/>
        </authorList>
    </citation>
    <scope>NUCLEOTIDE SEQUENCE [LARGE SCALE GENOMIC DNA]</scope>
    <source>
        <strain evidence="2 3">DSM 44442</strain>
    </source>
</reference>
<dbReference type="EMBL" id="JACCFS010000001">
    <property type="protein sequence ID" value="NYJ37376.1"/>
    <property type="molecule type" value="Genomic_DNA"/>
</dbReference>
<evidence type="ECO:0000313" key="2">
    <source>
        <dbReference type="EMBL" id="NYJ37376.1"/>
    </source>
</evidence>
<evidence type="ECO:0000313" key="3">
    <source>
        <dbReference type="Proteomes" id="UP000572051"/>
    </source>
</evidence>
<organism evidence="2 3">
    <name type="scientific">Nocardiopsis aegyptia</name>
    <dbReference type="NCBI Taxonomy" id="220378"/>
    <lineage>
        <taxon>Bacteria</taxon>
        <taxon>Bacillati</taxon>
        <taxon>Actinomycetota</taxon>
        <taxon>Actinomycetes</taxon>
        <taxon>Streptosporangiales</taxon>
        <taxon>Nocardiopsidaceae</taxon>
        <taxon>Nocardiopsis</taxon>
    </lineage>
</organism>
<proteinExistence type="predicted"/>
<feature type="region of interest" description="Disordered" evidence="1">
    <location>
        <begin position="230"/>
        <end position="253"/>
    </location>
</feature>
<dbReference type="AlphaFoldDB" id="A0A7Z0ESB8"/>
<name>A0A7Z0ESB8_9ACTN</name>
<protein>
    <submittedName>
        <fullName evidence="2">Uncharacterized protein</fullName>
    </submittedName>
</protein>
<comment type="caution">
    <text evidence="2">The sequence shown here is derived from an EMBL/GenBank/DDBJ whole genome shotgun (WGS) entry which is preliminary data.</text>
</comment>
<dbReference type="RefSeq" id="WP_179828046.1">
    <property type="nucleotide sequence ID" value="NZ_JACCFS010000001.1"/>
</dbReference>
<accession>A0A7Z0ESB8</accession>
<keyword evidence="3" id="KW-1185">Reference proteome</keyword>
<evidence type="ECO:0000256" key="1">
    <source>
        <dbReference type="SAM" id="MobiDB-lite"/>
    </source>
</evidence>
<gene>
    <name evidence="2" type="ORF">HNR10_005257</name>
</gene>
<sequence>MSHDPPRPAGLTVRALTGPQIDEVLNDVFVRGVRCRLLDTGADGVSGAPAAPQWLLAELGDGRVTGACPHEHWRRSDEEPTAHLSAPALDPDTDRWRILEVLVFGPHAQIRLGEGAAAGWISADAPGAPVAPGHPLRPRDRSFLLQGWNGPEHSRTLPGEVPVSVTAEPSGSQAVLPVRWHDFSGRTRPEAGGRSALESTGTWLTVREYWAGDPGTGAVGVAFHRLTGLRTGTKPTGPEFDAGTGDQIQEADR</sequence>
<dbReference type="Proteomes" id="UP000572051">
    <property type="component" value="Unassembled WGS sequence"/>
</dbReference>